<dbReference type="SUPFAM" id="SSF54631">
    <property type="entry name" value="CBS-domain pair"/>
    <property type="match status" value="1"/>
</dbReference>
<gene>
    <name evidence="5" type="ORF">CKAN_00033400</name>
</gene>
<keyword evidence="1" id="KW-0677">Repeat</keyword>
<evidence type="ECO:0000313" key="6">
    <source>
        <dbReference type="Proteomes" id="UP000283530"/>
    </source>
</evidence>
<dbReference type="Gene3D" id="3.10.580.10">
    <property type="entry name" value="CBS-domain"/>
    <property type="match status" value="1"/>
</dbReference>
<protein>
    <submittedName>
        <fullName evidence="5">CBS domain-containing protein CBSX5-like protein</fullName>
    </submittedName>
</protein>
<keyword evidence="6" id="KW-1185">Reference proteome</keyword>
<proteinExistence type="predicted"/>
<dbReference type="AlphaFoldDB" id="A0A3S3M2L8"/>
<feature type="region of interest" description="Disordered" evidence="3">
    <location>
        <begin position="303"/>
        <end position="324"/>
    </location>
</feature>
<accession>A0A3S3M2L8</accession>
<dbReference type="GO" id="GO:0005634">
    <property type="term" value="C:nucleus"/>
    <property type="evidence" value="ECO:0007669"/>
    <property type="project" value="TreeGrafter"/>
</dbReference>
<dbReference type="InterPro" id="IPR050511">
    <property type="entry name" value="AMPK_gamma/SDS23_families"/>
</dbReference>
<dbReference type="InterPro" id="IPR000644">
    <property type="entry name" value="CBS_dom"/>
</dbReference>
<dbReference type="GO" id="GO:0005737">
    <property type="term" value="C:cytoplasm"/>
    <property type="evidence" value="ECO:0007669"/>
    <property type="project" value="TreeGrafter"/>
</dbReference>
<dbReference type="PANTHER" id="PTHR13780:SF128">
    <property type="entry name" value="CBS DOMAIN-CONTAINING PROTEIN"/>
    <property type="match status" value="1"/>
</dbReference>
<evidence type="ECO:0000256" key="2">
    <source>
        <dbReference type="ARBA" id="ARBA00023122"/>
    </source>
</evidence>
<evidence type="ECO:0000256" key="3">
    <source>
        <dbReference type="SAM" id="MobiDB-lite"/>
    </source>
</evidence>
<comment type="caution">
    <text evidence="5">The sequence shown here is derived from an EMBL/GenBank/DDBJ whole genome shotgun (WGS) entry which is preliminary data.</text>
</comment>
<dbReference type="Pfam" id="PF00571">
    <property type="entry name" value="CBS"/>
    <property type="match status" value="1"/>
</dbReference>
<evidence type="ECO:0000259" key="4">
    <source>
        <dbReference type="Pfam" id="PF00571"/>
    </source>
</evidence>
<feature type="compositionally biased region" description="Low complexity" evidence="3">
    <location>
        <begin position="303"/>
        <end position="321"/>
    </location>
</feature>
<dbReference type="Proteomes" id="UP000283530">
    <property type="component" value="Unassembled WGS sequence"/>
</dbReference>
<keyword evidence="2" id="KW-0129">CBS domain</keyword>
<feature type="domain" description="CBS" evidence="4">
    <location>
        <begin position="354"/>
        <end position="401"/>
    </location>
</feature>
<sequence length="411" mass="44357">MALLSCDISELCLGKPLLKPFSVSSTIRDALSALNKTECETYLSVWNGSSSSSKCIGKISTVDIICFLCREDNLCDPLSALESPVSVLLSHAHEGIVRHVDPNTSLLEALDLITVEGVQNLVVPIHAHAKYNNSSSYSISKKKKQLKSIYGCGGPLLGYCWLTQEDVLRFFFSYISFLSPLPTLSLRSLGLIRTQEDILTVGYHEPASSALDAIVLAHAQQTSVAVVSPDGKLIGEISPSTLATCKETIAPAIATLSAGDLLAYIDRGGPPRELVQVVKAMLRERGGDMDGMLELLGDGDSWSSSSSCSSDDESSSSSLSSPKGPLLLQREFSSKRRWGGSSYSVRMVQQAAEEAIVCHGESSLVAVMVQALAHRVNYVWVIEKDYTLAGIVTFSDILNVFREHLLASHSQ</sequence>
<name>A0A3S3M2L8_9MAGN</name>
<dbReference type="PANTHER" id="PTHR13780">
    <property type="entry name" value="AMP-ACTIVATED PROTEIN KINASE, GAMMA REGULATORY SUBUNIT"/>
    <property type="match status" value="1"/>
</dbReference>
<reference evidence="5 6" key="1">
    <citation type="journal article" date="2019" name="Nat. Plants">
        <title>Stout camphor tree genome fills gaps in understanding of flowering plant genome evolution.</title>
        <authorList>
            <person name="Chaw S.M."/>
            <person name="Liu Y.C."/>
            <person name="Wu Y.W."/>
            <person name="Wang H.Y."/>
            <person name="Lin C.I."/>
            <person name="Wu C.S."/>
            <person name="Ke H.M."/>
            <person name="Chang L.Y."/>
            <person name="Hsu C.Y."/>
            <person name="Yang H.T."/>
            <person name="Sudianto E."/>
            <person name="Hsu M.H."/>
            <person name="Wu K.P."/>
            <person name="Wang L.N."/>
            <person name="Leebens-Mack J.H."/>
            <person name="Tsai I.J."/>
        </authorList>
    </citation>
    <scope>NUCLEOTIDE SEQUENCE [LARGE SCALE GENOMIC DNA]</scope>
    <source>
        <strain evidence="6">cv. Chaw 1501</strain>
        <tissue evidence="5">Young leaves</tissue>
    </source>
</reference>
<dbReference type="EMBL" id="QPKB01000001">
    <property type="protein sequence ID" value="RWR72132.1"/>
    <property type="molecule type" value="Genomic_DNA"/>
</dbReference>
<evidence type="ECO:0000256" key="1">
    <source>
        <dbReference type="ARBA" id="ARBA00022737"/>
    </source>
</evidence>
<dbReference type="InterPro" id="IPR046342">
    <property type="entry name" value="CBS_dom_sf"/>
</dbReference>
<organism evidence="5 6">
    <name type="scientific">Cinnamomum micranthum f. kanehirae</name>
    <dbReference type="NCBI Taxonomy" id="337451"/>
    <lineage>
        <taxon>Eukaryota</taxon>
        <taxon>Viridiplantae</taxon>
        <taxon>Streptophyta</taxon>
        <taxon>Embryophyta</taxon>
        <taxon>Tracheophyta</taxon>
        <taxon>Spermatophyta</taxon>
        <taxon>Magnoliopsida</taxon>
        <taxon>Magnoliidae</taxon>
        <taxon>Laurales</taxon>
        <taxon>Lauraceae</taxon>
        <taxon>Cinnamomum</taxon>
    </lineage>
</organism>
<dbReference type="STRING" id="337451.A0A3S3M2L8"/>
<evidence type="ECO:0000313" key="5">
    <source>
        <dbReference type="EMBL" id="RWR72132.1"/>
    </source>
</evidence>
<dbReference type="OrthoDB" id="681454at2759"/>